<dbReference type="GO" id="GO:0005886">
    <property type="term" value="C:plasma membrane"/>
    <property type="evidence" value="ECO:0007669"/>
    <property type="project" value="UniProtKB-SubCell"/>
</dbReference>
<evidence type="ECO:0000313" key="13">
    <source>
        <dbReference type="Ensembl" id="ENSHBUP00000008789.1"/>
    </source>
</evidence>
<dbReference type="InterPro" id="IPR001734">
    <property type="entry name" value="Na/solute_symporter"/>
</dbReference>
<dbReference type="AlphaFoldDB" id="A0A3Q2VD97"/>
<feature type="transmembrane region" description="Helical" evidence="12">
    <location>
        <begin position="522"/>
        <end position="543"/>
    </location>
</feature>
<keyword evidence="3" id="KW-0813">Transport</keyword>
<feature type="transmembrane region" description="Helical" evidence="12">
    <location>
        <begin position="340"/>
        <end position="365"/>
    </location>
</feature>
<dbReference type="OMA" id="PGIALWH"/>
<dbReference type="STRING" id="8153.ENSHBUP00000008789"/>
<reference evidence="13" key="2">
    <citation type="submission" date="2025-09" db="UniProtKB">
        <authorList>
            <consortium name="Ensembl"/>
        </authorList>
    </citation>
    <scope>IDENTIFICATION</scope>
</reference>
<evidence type="ECO:0000256" key="2">
    <source>
        <dbReference type="ARBA" id="ARBA00006434"/>
    </source>
</evidence>
<evidence type="ECO:0000256" key="3">
    <source>
        <dbReference type="ARBA" id="ARBA00022448"/>
    </source>
</evidence>
<feature type="transmembrane region" description="Helical" evidence="12">
    <location>
        <begin position="278"/>
        <end position="305"/>
    </location>
</feature>
<keyword evidence="4" id="KW-1003">Cell membrane</keyword>
<feature type="transmembrane region" description="Helical" evidence="12">
    <location>
        <begin position="55"/>
        <end position="73"/>
    </location>
</feature>
<dbReference type="GO" id="GO:0005343">
    <property type="term" value="F:organic acid:sodium symporter activity"/>
    <property type="evidence" value="ECO:0007669"/>
    <property type="project" value="TreeGrafter"/>
</dbReference>
<dbReference type="GeneTree" id="ENSGT00940000155166"/>
<feature type="transmembrane region" description="Helical" evidence="12">
    <location>
        <begin position="130"/>
        <end position="149"/>
    </location>
</feature>
<proteinExistence type="inferred from homology"/>
<feature type="transmembrane region" description="Helical" evidence="12">
    <location>
        <begin position="16"/>
        <end position="35"/>
    </location>
</feature>
<evidence type="ECO:0000256" key="10">
    <source>
        <dbReference type="ARBA" id="ARBA00023201"/>
    </source>
</evidence>
<dbReference type="PANTHER" id="PTHR42985">
    <property type="entry name" value="SODIUM-COUPLED MONOCARBOXYLATE TRANSPORTER"/>
    <property type="match status" value="1"/>
</dbReference>
<keyword evidence="8" id="KW-0406">Ion transport</keyword>
<dbReference type="NCBIfam" id="TIGR00813">
    <property type="entry name" value="sss"/>
    <property type="match status" value="1"/>
</dbReference>
<keyword evidence="14" id="KW-1185">Reference proteome</keyword>
<feature type="transmembrane region" description="Helical" evidence="12">
    <location>
        <begin position="85"/>
        <end position="109"/>
    </location>
</feature>
<evidence type="ECO:0000256" key="7">
    <source>
        <dbReference type="ARBA" id="ARBA00023053"/>
    </source>
</evidence>
<evidence type="ECO:0000256" key="5">
    <source>
        <dbReference type="ARBA" id="ARBA00022692"/>
    </source>
</evidence>
<evidence type="ECO:0000256" key="12">
    <source>
        <dbReference type="SAM" id="Phobius"/>
    </source>
</evidence>
<name>A0A3Q2VD97_HAPBU</name>
<keyword evidence="6 12" id="KW-1133">Transmembrane helix</keyword>
<comment type="similarity">
    <text evidence="2 11">Belongs to the sodium:solute symporter (SSF) (TC 2.A.21) family.</text>
</comment>
<feature type="transmembrane region" description="Helical" evidence="12">
    <location>
        <begin position="161"/>
        <end position="182"/>
    </location>
</feature>
<evidence type="ECO:0000256" key="11">
    <source>
        <dbReference type="RuleBase" id="RU362091"/>
    </source>
</evidence>
<evidence type="ECO:0000256" key="4">
    <source>
        <dbReference type="ARBA" id="ARBA00022475"/>
    </source>
</evidence>
<feature type="transmembrane region" description="Helical" evidence="12">
    <location>
        <begin position="413"/>
        <end position="435"/>
    </location>
</feature>
<dbReference type="InterPro" id="IPR051163">
    <property type="entry name" value="Sodium:Solute_Symporter_SSF"/>
</dbReference>
<dbReference type="GO" id="GO:0070062">
    <property type="term" value="C:extracellular exosome"/>
    <property type="evidence" value="ECO:0007669"/>
    <property type="project" value="TreeGrafter"/>
</dbReference>
<feature type="transmembrane region" description="Helical" evidence="12">
    <location>
        <begin position="386"/>
        <end position="407"/>
    </location>
</feature>
<dbReference type="PROSITE" id="PS50283">
    <property type="entry name" value="NA_SOLUT_SYMP_3"/>
    <property type="match status" value="1"/>
</dbReference>
<evidence type="ECO:0000256" key="1">
    <source>
        <dbReference type="ARBA" id="ARBA00004651"/>
    </source>
</evidence>
<dbReference type="GO" id="GO:0015730">
    <property type="term" value="P:propanoate transmembrane transport"/>
    <property type="evidence" value="ECO:0007669"/>
    <property type="project" value="TreeGrafter"/>
</dbReference>
<evidence type="ECO:0000313" key="14">
    <source>
        <dbReference type="Proteomes" id="UP000264840"/>
    </source>
</evidence>
<keyword evidence="9 12" id="KW-0472">Membrane</keyword>
<dbReference type="InterPro" id="IPR038377">
    <property type="entry name" value="Na/Glc_symporter_sf"/>
</dbReference>
<protein>
    <submittedName>
        <fullName evidence="13">Solute carrier family 5 member 8</fullName>
    </submittedName>
</protein>
<sequence>MCEDLAGADSLHIADYAVFVLMLLVSATIGLYYAWIRRSQQNTQEFLTGGRKLTALPVSLSLTASDLSSIILISIPVEVYRYGAIIGYACFGYFLAQVFTCEIFLPVFYRLPITSTFQYLELRYNKVTRLLVTFLAIIRALLLSGLAIYAPALALNQVTGWNLWVVIVVTGMVCTAYCALGGMKAVVWTDVFQVGIMLAGLLCVISKCLFLEGGVSILSNSQQGGRLNFLDFDLNPLRRHTFWTISIGGTLGWTMTSGTSQTQVQRYNSCKSITHARIAVFISVVSYSLFLGSAVFSGLCLYSFYKDCDPWTAGKISFSDQLLPYLVMDILKSYPGLPGLFLAAVYSGTLSTVSSIINTLAAVTLEDLIKPNVTLTDRQLFHISRALSCGIGGLCVSMAGLASLMGLLAQARIIMGGVSGSPMFGLFVLGILCPFANSTGGLFGLAFGFAASLFVSLGSMLSYADPEMTRPLSLSTQGCNFTIPGSLNWTTDLPTQMNSFTMAQVQDGATHLLTRNWHSPSYLYFSVIGFITTVIVGVIVSLYTGGLKQKVAPSLMLMKEDMLSYHLFKLIKCKVSAVA</sequence>
<feature type="transmembrane region" description="Helical" evidence="12">
    <location>
        <begin position="442"/>
        <end position="464"/>
    </location>
</feature>
<feature type="transmembrane region" description="Helical" evidence="12">
    <location>
        <begin position="194"/>
        <end position="220"/>
    </location>
</feature>
<keyword evidence="5 12" id="KW-0812">Transmembrane</keyword>
<dbReference type="Gene3D" id="1.20.1730.10">
    <property type="entry name" value="Sodium/glucose cotransporter"/>
    <property type="match status" value="1"/>
</dbReference>
<reference evidence="13" key="1">
    <citation type="submission" date="2025-08" db="UniProtKB">
        <authorList>
            <consortium name="Ensembl"/>
        </authorList>
    </citation>
    <scope>IDENTIFICATION</scope>
</reference>
<keyword evidence="10" id="KW-0739">Sodium transport</keyword>
<evidence type="ECO:0000256" key="6">
    <source>
        <dbReference type="ARBA" id="ARBA00022989"/>
    </source>
</evidence>
<evidence type="ECO:0000256" key="8">
    <source>
        <dbReference type="ARBA" id="ARBA00023065"/>
    </source>
</evidence>
<accession>A0A3Q2VD97</accession>
<dbReference type="Proteomes" id="UP000264840">
    <property type="component" value="Unplaced"/>
</dbReference>
<organism evidence="13 14">
    <name type="scientific">Haplochromis burtoni</name>
    <name type="common">Burton's mouthbrooder</name>
    <name type="synonym">Chromis burtoni</name>
    <dbReference type="NCBI Taxonomy" id="8153"/>
    <lineage>
        <taxon>Eukaryota</taxon>
        <taxon>Metazoa</taxon>
        <taxon>Chordata</taxon>
        <taxon>Craniata</taxon>
        <taxon>Vertebrata</taxon>
        <taxon>Euteleostomi</taxon>
        <taxon>Actinopterygii</taxon>
        <taxon>Neopterygii</taxon>
        <taxon>Teleostei</taxon>
        <taxon>Neoteleostei</taxon>
        <taxon>Acanthomorphata</taxon>
        <taxon>Ovalentaria</taxon>
        <taxon>Cichlomorphae</taxon>
        <taxon>Cichliformes</taxon>
        <taxon>Cichlidae</taxon>
        <taxon>African cichlids</taxon>
        <taxon>Pseudocrenilabrinae</taxon>
        <taxon>Haplochromini</taxon>
        <taxon>Haplochromis</taxon>
    </lineage>
</organism>
<dbReference type="PANTHER" id="PTHR42985:SF10">
    <property type="entry name" value="SODIUM-COUPLED MONOCARBOXYLATE TRANSPORTER 1"/>
    <property type="match status" value="1"/>
</dbReference>
<comment type="subcellular location">
    <subcellularLocation>
        <location evidence="1">Cell membrane</location>
        <topology evidence="1">Multi-pass membrane protein</topology>
    </subcellularLocation>
</comment>
<dbReference type="Pfam" id="PF00474">
    <property type="entry name" value="SSF"/>
    <property type="match status" value="1"/>
</dbReference>
<dbReference type="Ensembl" id="ENSHBUT00000001350.1">
    <property type="protein sequence ID" value="ENSHBUP00000008789.1"/>
    <property type="gene ID" value="ENSHBUG00000010281.1"/>
</dbReference>
<evidence type="ECO:0000256" key="9">
    <source>
        <dbReference type="ARBA" id="ARBA00023136"/>
    </source>
</evidence>
<feature type="transmembrane region" description="Helical" evidence="12">
    <location>
        <begin position="240"/>
        <end position="258"/>
    </location>
</feature>
<keyword evidence="7" id="KW-0915">Sodium</keyword>